<accession>A0A437ACJ2</accession>
<sequence>MPKEQRGAEYAVDEIIGEVIDRIINPVPGSLDRKGGDCGGDNRNNGKRPETQPSPIAEYSLLWNAVATGDIGRVRSILKASIDDNMLDWHNESGVTALMKVGEINSLQIAKLLLKSGIKSTNLNSRNGRTALHLVSSLGLHKILKYMLKYTPEKDGLDRRDNDGNTALHSACVNGHYKCAKILFEGGPTLR</sequence>
<keyword evidence="6" id="KW-1185">Reference proteome</keyword>
<keyword evidence="1" id="KW-0677">Repeat</keyword>
<keyword evidence="2 3" id="KW-0040">ANK repeat</keyword>
<dbReference type="RefSeq" id="XP_067494400.1">
    <property type="nucleotide sequence ID" value="XM_067631900.1"/>
</dbReference>
<dbReference type="PROSITE" id="PS50088">
    <property type="entry name" value="ANK_REPEAT"/>
    <property type="match status" value="1"/>
</dbReference>
<dbReference type="Pfam" id="PF12796">
    <property type="entry name" value="Ank_2"/>
    <property type="match status" value="1"/>
</dbReference>
<feature type="repeat" description="ANK" evidence="3">
    <location>
        <begin position="163"/>
        <end position="191"/>
    </location>
</feature>
<dbReference type="SUPFAM" id="SSF48403">
    <property type="entry name" value="Ankyrin repeat"/>
    <property type="match status" value="1"/>
</dbReference>
<gene>
    <name evidence="5" type="ORF">DFL_003027</name>
</gene>
<evidence type="ECO:0000256" key="4">
    <source>
        <dbReference type="SAM" id="MobiDB-lite"/>
    </source>
</evidence>
<evidence type="ECO:0000256" key="2">
    <source>
        <dbReference type="ARBA" id="ARBA00023043"/>
    </source>
</evidence>
<name>A0A437ACJ2_ARTFL</name>
<evidence type="ECO:0000256" key="3">
    <source>
        <dbReference type="PROSITE-ProRule" id="PRU00023"/>
    </source>
</evidence>
<dbReference type="EMBL" id="SAEB01000003">
    <property type="protein sequence ID" value="RVD88856.1"/>
    <property type="molecule type" value="Genomic_DNA"/>
</dbReference>
<dbReference type="PANTHER" id="PTHR24198:SF165">
    <property type="entry name" value="ANKYRIN REPEAT-CONTAINING PROTEIN-RELATED"/>
    <property type="match status" value="1"/>
</dbReference>
<dbReference type="PROSITE" id="PS50297">
    <property type="entry name" value="ANK_REP_REGION"/>
    <property type="match status" value="1"/>
</dbReference>
<dbReference type="InterPro" id="IPR036770">
    <property type="entry name" value="Ankyrin_rpt-contain_sf"/>
</dbReference>
<organism evidence="5 6">
    <name type="scientific">Arthrobotrys flagrans</name>
    <name type="common">Nematode-trapping fungus</name>
    <name type="synonym">Trichothecium flagrans</name>
    <dbReference type="NCBI Taxonomy" id="97331"/>
    <lineage>
        <taxon>Eukaryota</taxon>
        <taxon>Fungi</taxon>
        <taxon>Dikarya</taxon>
        <taxon>Ascomycota</taxon>
        <taxon>Pezizomycotina</taxon>
        <taxon>Orbiliomycetes</taxon>
        <taxon>Orbiliales</taxon>
        <taxon>Orbiliaceae</taxon>
        <taxon>Arthrobotrys</taxon>
    </lineage>
</organism>
<feature type="region of interest" description="Disordered" evidence="4">
    <location>
        <begin position="27"/>
        <end position="53"/>
    </location>
</feature>
<evidence type="ECO:0000313" key="6">
    <source>
        <dbReference type="Proteomes" id="UP000283090"/>
    </source>
</evidence>
<dbReference type="Gene3D" id="1.25.40.20">
    <property type="entry name" value="Ankyrin repeat-containing domain"/>
    <property type="match status" value="1"/>
</dbReference>
<protein>
    <submittedName>
        <fullName evidence="5">Uncharacterized protein</fullName>
    </submittedName>
</protein>
<dbReference type="STRING" id="97331.A0A437ACJ2"/>
<dbReference type="OrthoDB" id="426293at2759"/>
<proteinExistence type="predicted"/>
<dbReference type="SMART" id="SM00248">
    <property type="entry name" value="ANK"/>
    <property type="match status" value="4"/>
</dbReference>
<dbReference type="AlphaFoldDB" id="A0A437ACJ2"/>
<dbReference type="PANTHER" id="PTHR24198">
    <property type="entry name" value="ANKYRIN REPEAT AND PROTEIN KINASE DOMAIN-CONTAINING PROTEIN"/>
    <property type="match status" value="1"/>
</dbReference>
<evidence type="ECO:0000313" key="5">
    <source>
        <dbReference type="EMBL" id="RVD88856.1"/>
    </source>
</evidence>
<dbReference type="GeneID" id="93585338"/>
<dbReference type="Proteomes" id="UP000283090">
    <property type="component" value="Unassembled WGS sequence"/>
</dbReference>
<reference evidence="5 6" key="1">
    <citation type="submission" date="2019-01" db="EMBL/GenBank/DDBJ databases">
        <title>Intercellular communication is required for trap formation in the nematode-trapping fungus Duddingtonia flagrans.</title>
        <authorList>
            <person name="Youssar L."/>
            <person name="Wernet V."/>
            <person name="Hensel N."/>
            <person name="Hildebrandt H.-G."/>
            <person name="Fischer R."/>
        </authorList>
    </citation>
    <scope>NUCLEOTIDE SEQUENCE [LARGE SCALE GENOMIC DNA]</scope>
    <source>
        <strain evidence="5 6">CBS H-5679</strain>
    </source>
</reference>
<dbReference type="InterPro" id="IPR002110">
    <property type="entry name" value="Ankyrin_rpt"/>
</dbReference>
<comment type="caution">
    <text evidence="5">The sequence shown here is derived from an EMBL/GenBank/DDBJ whole genome shotgun (WGS) entry which is preliminary data.</text>
</comment>
<dbReference type="VEuPathDB" id="FungiDB:DFL_003027"/>
<evidence type="ECO:0000256" key="1">
    <source>
        <dbReference type="ARBA" id="ARBA00022737"/>
    </source>
</evidence>